<dbReference type="RefSeq" id="WP_015792583.1">
    <property type="nucleotide sequence ID" value="NC_013131.1"/>
</dbReference>
<evidence type="ECO:0000313" key="3">
    <source>
        <dbReference type="EMBL" id="ACU72854.1"/>
    </source>
</evidence>
<dbReference type="STRING" id="479433.Caci_3978"/>
<dbReference type="eggNOG" id="COG3764">
    <property type="taxonomic scope" value="Bacteria"/>
</dbReference>
<dbReference type="CDD" id="cd05829">
    <property type="entry name" value="Sortase_F"/>
    <property type="match status" value="1"/>
</dbReference>
<dbReference type="InterPro" id="IPR005754">
    <property type="entry name" value="Sortase"/>
</dbReference>
<evidence type="ECO:0000256" key="1">
    <source>
        <dbReference type="ARBA" id="ARBA00022801"/>
    </source>
</evidence>
<dbReference type="PROSITE" id="PS51318">
    <property type="entry name" value="TAT"/>
    <property type="match status" value="1"/>
</dbReference>
<dbReference type="HOGENOM" id="CLU_062592_5_0_11"/>
<dbReference type="Gene3D" id="2.40.260.10">
    <property type="entry name" value="Sortase"/>
    <property type="match status" value="1"/>
</dbReference>
<organism evidence="3 4">
    <name type="scientific">Catenulispora acidiphila (strain DSM 44928 / JCM 14897 / NBRC 102108 / NRRL B-24433 / ID139908)</name>
    <dbReference type="NCBI Taxonomy" id="479433"/>
    <lineage>
        <taxon>Bacteria</taxon>
        <taxon>Bacillati</taxon>
        <taxon>Actinomycetota</taxon>
        <taxon>Actinomycetes</taxon>
        <taxon>Catenulisporales</taxon>
        <taxon>Catenulisporaceae</taxon>
        <taxon>Catenulispora</taxon>
    </lineage>
</organism>
<dbReference type="NCBIfam" id="NF033748">
    <property type="entry name" value="class_F_sortase"/>
    <property type="match status" value="1"/>
</dbReference>
<dbReference type="InterPro" id="IPR006311">
    <property type="entry name" value="TAT_signal"/>
</dbReference>
<dbReference type="OrthoDB" id="525039at2"/>
<dbReference type="EMBL" id="CP001700">
    <property type="protein sequence ID" value="ACU72854.1"/>
    <property type="molecule type" value="Genomic_DNA"/>
</dbReference>
<dbReference type="KEGG" id="cai:Caci_3978"/>
<sequence length="247" mass="25030" precursor="true">MSWLTRLFGSGRRRLLASAAAVLLLASAGGLALGFAAQHHPPQPPASAALPAAGVPNAASAGTTPSTSPAPASPSPAATPATPAAPTKPAAPATPTAAPTAISIPEIGVHHTLIQLGQNSDGTIQTPPLTDPSIPGWYRYSPAPGQVGPSVIVGHIDGTTGAKGVFYNLGALRPGDTVDVSRSDDTVAVFRIDGINKYAKSAFPTATVYGNTTNPQLRLITCAGPFQNQHYLDDIVVYASLTAIHPA</sequence>
<accession>C7QET4</accession>
<name>C7QET4_CATAD</name>
<keyword evidence="4" id="KW-1185">Reference proteome</keyword>
<proteinExistence type="predicted"/>
<dbReference type="Pfam" id="PF04203">
    <property type="entry name" value="Sortase"/>
    <property type="match status" value="1"/>
</dbReference>
<dbReference type="InterPro" id="IPR042001">
    <property type="entry name" value="Sortase_F"/>
</dbReference>
<reference evidence="3 4" key="1">
    <citation type="journal article" date="2009" name="Stand. Genomic Sci.">
        <title>Complete genome sequence of Catenulispora acidiphila type strain (ID 139908).</title>
        <authorList>
            <person name="Copeland A."/>
            <person name="Lapidus A."/>
            <person name="Glavina Del Rio T."/>
            <person name="Nolan M."/>
            <person name="Lucas S."/>
            <person name="Chen F."/>
            <person name="Tice H."/>
            <person name="Cheng J.F."/>
            <person name="Bruce D."/>
            <person name="Goodwin L."/>
            <person name="Pitluck S."/>
            <person name="Mikhailova N."/>
            <person name="Pati A."/>
            <person name="Ivanova N."/>
            <person name="Mavromatis K."/>
            <person name="Chen A."/>
            <person name="Palaniappan K."/>
            <person name="Chain P."/>
            <person name="Land M."/>
            <person name="Hauser L."/>
            <person name="Chang Y.J."/>
            <person name="Jeffries C.D."/>
            <person name="Chertkov O."/>
            <person name="Brettin T."/>
            <person name="Detter J.C."/>
            <person name="Han C."/>
            <person name="Ali Z."/>
            <person name="Tindall B.J."/>
            <person name="Goker M."/>
            <person name="Bristow J."/>
            <person name="Eisen J.A."/>
            <person name="Markowitz V."/>
            <person name="Hugenholtz P."/>
            <person name="Kyrpides N.C."/>
            <person name="Klenk H.P."/>
        </authorList>
    </citation>
    <scope>NUCLEOTIDE SEQUENCE [LARGE SCALE GENOMIC DNA]</scope>
    <source>
        <strain evidence="4">DSM 44928 / JCM 14897 / NBRC 102108 / NRRL B-24433 / ID139908</strain>
    </source>
</reference>
<evidence type="ECO:0000256" key="2">
    <source>
        <dbReference type="SAM" id="MobiDB-lite"/>
    </source>
</evidence>
<keyword evidence="1" id="KW-0378">Hydrolase</keyword>
<dbReference type="InParanoid" id="C7QET4"/>
<gene>
    <name evidence="3" type="ordered locus">Caci_3978</name>
</gene>
<dbReference type="InterPro" id="IPR023365">
    <property type="entry name" value="Sortase_dom-sf"/>
</dbReference>
<protein>
    <submittedName>
        <fullName evidence="3">Peptidase C60 sortase A and B</fullName>
    </submittedName>
</protein>
<dbReference type="SUPFAM" id="SSF63817">
    <property type="entry name" value="Sortase"/>
    <property type="match status" value="1"/>
</dbReference>
<dbReference type="AlphaFoldDB" id="C7QET4"/>
<dbReference type="Proteomes" id="UP000000851">
    <property type="component" value="Chromosome"/>
</dbReference>
<feature type="region of interest" description="Disordered" evidence="2">
    <location>
        <begin position="40"/>
        <end position="97"/>
    </location>
</feature>
<dbReference type="GO" id="GO:0016787">
    <property type="term" value="F:hydrolase activity"/>
    <property type="evidence" value="ECO:0007669"/>
    <property type="project" value="UniProtKB-KW"/>
</dbReference>
<evidence type="ECO:0000313" key="4">
    <source>
        <dbReference type="Proteomes" id="UP000000851"/>
    </source>
</evidence>